<dbReference type="InterPro" id="IPR003787">
    <property type="entry name" value="Sulphur_relay_DsrE/F-like"/>
</dbReference>
<comment type="caution">
    <text evidence="1">The sequence shown here is derived from an EMBL/GenBank/DDBJ whole genome shotgun (WGS) entry which is preliminary data.</text>
</comment>
<organism evidence="1 2">
    <name type="scientific">Clostridium sardiniense</name>
    <name type="common">Clostridium absonum</name>
    <dbReference type="NCBI Taxonomy" id="29369"/>
    <lineage>
        <taxon>Bacteria</taxon>
        <taxon>Bacillati</taxon>
        <taxon>Bacillota</taxon>
        <taxon>Clostridia</taxon>
        <taxon>Eubacteriales</taxon>
        <taxon>Clostridiaceae</taxon>
        <taxon>Clostridium</taxon>
    </lineage>
</organism>
<dbReference type="EMBL" id="JAIKTU010000010">
    <property type="protein sequence ID" value="MBY0756348.1"/>
    <property type="molecule type" value="Genomic_DNA"/>
</dbReference>
<name>A0ABS7L0F9_CLOSR</name>
<dbReference type="Gene3D" id="3.40.1260.10">
    <property type="entry name" value="DsrEFH-like"/>
    <property type="match status" value="1"/>
</dbReference>
<gene>
    <name evidence="1" type="ORF">K5V21_12905</name>
</gene>
<evidence type="ECO:0000313" key="2">
    <source>
        <dbReference type="Proteomes" id="UP001299068"/>
    </source>
</evidence>
<sequence length="112" mass="12523">MKVIVHVNEKDKWNMAVGNIKNILKDDPTLTVEMLVHGNPIVNLREADANKLGFYSEISELASKGVVFAACNNTLTKMEIKKEELCDFVEVVPAGVMELIKKQNEGYAYVKP</sequence>
<keyword evidence="2" id="KW-1185">Reference proteome</keyword>
<protein>
    <submittedName>
        <fullName evidence="1">DsrE family protein</fullName>
    </submittedName>
</protein>
<evidence type="ECO:0000313" key="1">
    <source>
        <dbReference type="EMBL" id="MBY0756348.1"/>
    </source>
</evidence>
<proteinExistence type="predicted"/>
<accession>A0ABS7L0F9</accession>
<dbReference type="InterPro" id="IPR027396">
    <property type="entry name" value="DsrEFH-like"/>
</dbReference>
<reference evidence="1 2" key="1">
    <citation type="journal article" date="2021" name="Cell Host Microbe">
        <title>in vivo commensal control of Clostridioides difficile virulence.</title>
        <authorList>
            <person name="Girinathan B.P."/>
            <person name="Dibenedetto N."/>
            <person name="Worley J.N."/>
            <person name="Peltier J."/>
            <person name="Arrieta-Ortiz M.L."/>
            <person name="Rupa Christinal Immanuel S."/>
            <person name="Lavin R."/>
            <person name="Delaney M.L."/>
            <person name="Cummins C."/>
            <person name="Hoffmann M."/>
            <person name="Luo Y."/>
            <person name="Gonzalez-Escalona N."/>
            <person name="Allard M."/>
            <person name="Onderdonk A.B."/>
            <person name="Gerber G.K."/>
            <person name="Sonenshein A.L."/>
            <person name="Baliga N."/>
            <person name="Dupuy B."/>
            <person name="Bry L."/>
        </authorList>
    </citation>
    <scope>NUCLEOTIDE SEQUENCE [LARGE SCALE GENOMIC DNA]</scope>
    <source>
        <strain evidence="1 2">DSM 599</strain>
    </source>
</reference>
<dbReference type="RefSeq" id="WP_221861601.1">
    <property type="nucleotide sequence ID" value="NZ_JAIKTU010000010.1"/>
</dbReference>
<dbReference type="PANTHER" id="PTHR37691:SF1">
    <property type="entry name" value="BLR3518 PROTEIN"/>
    <property type="match status" value="1"/>
</dbReference>
<dbReference type="SUPFAM" id="SSF75169">
    <property type="entry name" value="DsrEFH-like"/>
    <property type="match status" value="1"/>
</dbReference>
<dbReference type="Pfam" id="PF02635">
    <property type="entry name" value="DsrE"/>
    <property type="match status" value="1"/>
</dbReference>
<dbReference type="Proteomes" id="UP001299068">
    <property type="component" value="Unassembled WGS sequence"/>
</dbReference>
<dbReference type="PANTHER" id="PTHR37691">
    <property type="entry name" value="BLR3518 PROTEIN"/>
    <property type="match status" value="1"/>
</dbReference>